<sequence>MNNRDIYVDQDFIDKLLEAFCNVDKLKSTYRNSQKASVPLKHCDKHILYLLLQQSYRIKNQACKSGKPLDCTVIERLDDIIALSREKFYAYPYKDVPAHWRLVYWEASLLKVTALVLGELGANAPHILRPSCIDSIVNTIDMAIIMAGNHLPVHTQKGIDMVMESFSTIDHPSVISRTTSRDKRQKIDHTRDWSDHFPENTIQLPQITRQVSRKKNLSFTAFERHINNPSDPDLGAEPLIISGSLEHWPARNSRPWSSPSYLMAQTIGGRRLVPIELGRSYVDEGWGQKIISFKQFLDTYIIRDSKADEMSTGYLAQHNLFSQIPNLRHDIAIPDYCFASAPSPHKSCPLLDKYLETSKLNEPLLNAWFGPAGTITPLHTDPYHNILAQVVGKKYVRLYAPRESSNIYARGLEMGGIDMGNTSIVDVGKFIGLDGTTNEQEEARKDFPLFENAQFVDCILEEGDCLYIPVGWWHYVRSLSISFSVSFWFN</sequence>
<protein>
    <recommendedName>
        <fullName evidence="1">JmjC domain-containing protein</fullName>
    </recommendedName>
</protein>
<dbReference type="PANTHER" id="PTHR12461">
    <property type="entry name" value="HYPOXIA-INDUCIBLE FACTOR 1 ALPHA INHIBITOR-RELATED"/>
    <property type="match status" value="1"/>
</dbReference>
<dbReference type="EMBL" id="UNSH01000050">
    <property type="protein sequence ID" value="SZF03352.1"/>
    <property type="molecule type" value="Genomic_DNA"/>
</dbReference>
<dbReference type="InterPro" id="IPR041667">
    <property type="entry name" value="Cupin_8"/>
</dbReference>
<reference evidence="2 3" key="1">
    <citation type="submission" date="2017-11" db="EMBL/GenBank/DDBJ databases">
        <authorList>
            <person name="Kracher B."/>
        </authorList>
    </citation>
    <scope>NUCLEOTIDE SEQUENCE [LARGE SCALE GENOMIC DNA]</scope>
    <source>
        <strain evidence="2 3">RACE1</strain>
    </source>
</reference>
<dbReference type="FunFam" id="2.60.120.650:FF:000046">
    <property type="entry name" value="JmjC domain-containing protein D"/>
    <property type="match status" value="1"/>
</dbReference>
<dbReference type="SMART" id="SM00558">
    <property type="entry name" value="JmjC"/>
    <property type="match status" value="1"/>
</dbReference>
<organism evidence="2 3">
    <name type="scientific">Blumeria hordei</name>
    <name type="common">Barley powdery mildew</name>
    <name type="synonym">Blumeria graminis f. sp. hordei</name>
    <dbReference type="NCBI Taxonomy" id="2867405"/>
    <lineage>
        <taxon>Eukaryota</taxon>
        <taxon>Fungi</taxon>
        <taxon>Dikarya</taxon>
        <taxon>Ascomycota</taxon>
        <taxon>Pezizomycotina</taxon>
        <taxon>Leotiomycetes</taxon>
        <taxon>Erysiphales</taxon>
        <taxon>Erysiphaceae</taxon>
        <taxon>Blumeria</taxon>
    </lineage>
</organism>
<dbReference type="Gene3D" id="2.60.120.650">
    <property type="entry name" value="Cupin"/>
    <property type="match status" value="1"/>
</dbReference>
<proteinExistence type="predicted"/>
<dbReference type="VEuPathDB" id="FungiDB:BLGHR1_14144"/>
<accession>A0A383UVP2</accession>
<dbReference type="PROSITE" id="PS51184">
    <property type="entry name" value="JMJC"/>
    <property type="match status" value="1"/>
</dbReference>
<name>A0A383UVP2_BLUHO</name>
<evidence type="ECO:0000313" key="3">
    <source>
        <dbReference type="Proteomes" id="UP000275772"/>
    </source>
</evidence>
<evidence type="ECO:0000313" key="2">
    <source>
        <dbReference type="EMBL" id="SZF03352.1"/>
    </source>
</evidence>
<dbReference type="Pfam" id="PF13621">
    <property type="entry name" value="Cupin_8"/>
    <property type="match status" value="1"/>
</dbReference>
<gene>
    <name evidence="2" type="ORF">BLGHR1_14144</name>
</gene>
<feature type="domain" description="JmjC" evidence="1">
    <location>
        <begin position="313"/>
        <end position="490"/>
    </location>
</feature>
<evidence type="ECO:0000259" key="1">
    <source>
        <dbReference type="PROSITE" id="PS51184"/>
    </source>
</evidence>
<dbReference type="PANTHER" id="PTHR12461:SF101">
    <property type="entry name" value="TRNA WYBUTOSINE-SYNTHESIZING PROTEIN 4"/>
    <property type="match status" value="1"/>
</dbReference>
<dbReference type="SUPFAM" id="SSF51197">
    <property type="entry name" value="Clavaminate synthase-like"/>
    <property type="match status" value="1"/>
</dbReference>
<dbReference type="AlphaFoldDB" id="A0A383UVP2"/>
<dbReference type="Proteomes" id="UP000275772">
    <property type="component" value="Unassembled WGS sequence"/>
</dbReference>
<dbReference type="InterPro" id="IPR003347">
    <property type="entry name" value="JmjC_dom"/>
</dbReference>